<reference evidence="3" key="1">
    <citation type="submission" date="2017-09" db="EMBL/GenBank/DDBJ databases">
        <authorList>
            <person name="Varghese N."/>
            <person name="Submissions S."/>
        </authorList>
    </citation>
    <scope>NUCLEOTIDE SEQUENCE [LARGE SCALE GENOMIC DNA]</scope>
    <source>
        <strain evidence="3">CGMCC 1.12461</strain>
    </source>
</reference>
<dbReference type="Proteomes" id="UP000219353">
    <property type="component" value="Unassembled WGS sequence"/>
</dbReference>
<proteinExistence type="predicted"/>
<name>A0A285I5D2_9GAMM</name>
<organism evidence="2 3">
    <name type="scientific">Arsukibacterium tuosuense</name>
    <dbReference type="NCBI Taxonomy" id="1323745"/>
    <lineage>
        <taxon>Bacteria</taxon>
        <taxon>Pseudomonadati</taxon>
        <taxon>Pseudomonadota</taxon>
        <taxon>Gammaproteobacteria</taxon>
        <taxon>Chromatiales</taxon>
        <taxon>Chromatiaceae</taxon>
        <taxon>Arsukibacterium</taxon>
    </lineage>
</organism>
<protein>
    <recommendedName>
        <fullName evidence="4">DUF2892 domain-containing protein</fullName>
    </recommendedName>
</protein>
<keyword evidence="1" id="KW-1133">Transmembrane helix</keyword>
<sequence length="54" mass="6194">MNAFYRFFIIIALLVAAIFSYSLGSQTGMFIFVILGFVLEGAFWFGLFPFKRSK</sequence>
<keyword evidence="1" id="KW-0812">Transmembrane</keyword>
<evidence type="ECO:0000313" key="3">
    <source>
        <dbReference type="Proteomes" id="UP000219353"/>
    </source>
</evidence>
<evidence type="ECO:0000256" key="1">
    <source>
        <dbReference type="SAM" id="Phobius"/>
    </source>
</evidence>
<gene>
    <name evidence="2" type="ORF">SAMN06297280_0539</name>
</gene>
<keyword evidence="3" id="KW-1185">Reference proteome</keyword>
<evidence type="ECO:0000313" key="2">
    <source>
        <dbReference type="EMBL" id="SNY43144.1"/>
    </source>
</evidence>
<feature type="transmembrane region" description="Helical" evidence="1">
    <location>
        <begin position="30"/>
        <end position="50"/>
    </location>
</feature>
<dbReference type="AlphaFoldDB" id="A0A285I5D2"/>
<feature type="transmembrane region" description="Helical" evidence="1">
    <location>
        <begin position="7"/>
        <end position="24"/>
    </location>
</feature>
<evidence type="ECO:0008006" key="4">
    <source>
        <dbReference type="Google" id="ProtNLM"/>
    </source>
</evidence>
<dbReference type="EMBL" id="OBEB01000001">
    <property type="protein sequence ID" value="SNY43144.1"/>
    <property type="molecule type" value="Genomic_DNA"/>
</dbReference>
<keyword evidence="1" id="KW-0472">Membrane</keyword>
<accession>A0A285I5D2</accession>